<keyword evidence="1" id="KW-0732">Signal</keyword>
<dbReference type="EMBL" id="CP002085">
    <property type="protein sequence ID" value="ADK86350.1"/>
    <property type="molecule type" value="Genomic_DNA"/>
</dbReference>
<dbReference type="HOGENOM" id="CLU_000288_47_4_7"/>
<accession>E1QKZ1</accession>
<dbReference type="Gene3D" id="3.40.30.10">
    <property type="entry name" value="Glutaredoxin"/>
    <property type="match status" value="1"/>
</dbReference>
<feature type="domain" description="Thioredoxin-like fold" evidence="2">
    <location>
        <begin position="91"/>
        <end position="248"/>
    </location>
</feature>
<evidence type="ECO:0000256" key="1">
    <source>
        <dbReference type="SAM" id="SignalP"/>
    </source>
</evidence>
<dbReference type="OrthoDB" id="9784686at2"/>
<organism evidence="3 4">
    <name type="scientific">Desulfarculus baarsii (strain ATCC 33931 / DSM 2075 / LMG 7858 / VKM B-1802 / 2st14)</name>
    <dbReference type="NCBI Taxonomy" id="644282"/>
    <lineage>
        <taxon>Bacteria</taxon>
        <taxon>Pseudomonadati</taxon>
        <taxon>Thermodesulfobacteriota</taxon>
        <taxon>Desulfarculia</taxon>
        <taxon>Desulfarculales</taxon>
        <taxon>Desulfarculaceae</taxon>
        <taxon>Desulfarculus</taxon>
    </lineage>
</organism>
<evidence type="ECO:0000259" key="2">
    <source>
        <dbReference type="Pfam" id="PF13462"/>
    </source>
</evidence>
<dbReference type="Pfam" id="PF13462">
    <property type="entry name" value="Thioredoxin_4"/>
    <property type="match status" value="1"/>
</dbReference>
<dbReference type="KEGG" id="dbr:Deba_2997"/>
<dbReference type="Proteomes" id="UP000009047">
    <property type="component" value="Chromosome"/>
</dbReference>
<dbReference type="STRING" id="644282.Deba_2997"/>
<dbReference type="AlphaFoldDB" id="E1QKZ1"/>
<protein>
    <submittedName>
        <fullName evidence="3">DSBA oxidoreductase</fullName>
    </submittedName>
</protein>
<reference evidence="3 4" key="1">
    <citation type="journal article" date="2010" name="Stand. Genomic Sci.">
        <title>Complete genome sequence of Desulfarculus baarsii type strain (2st14).</title>
        <authorList>
            <person name="Sun H."/>
            <person name="Spring S."/>
            <person name="Lapidus A."/>
            <person name="Davenport K."/>
            <person name="Del Rio T.G."/>
            <person name="Tice H."/>
            <person name="Nolan M."/>
            <person name="Copeland A."/>
            <person name="Cheng J.F."/>
            <person name="Lucas S."/>
            <person name="Tapia R."/>
            <person name="Goodwin L."/>
            <person name="Pitluck S."/>
            <person name="Ivanova N."/>
            <person name="Pagani I."/>
            <person name="Mavromatis K."/>
            <person name="Ovchinnikova G."/>
            <person name="Pati A."/>
            <person name="Chen A."/>
            <person name="Palaniappan K."/>
            <person name="Hauser L."/>
            <person name="Chang Y.J."/>
            <person name="Jeffries C.D."/>
            <person name="Detter J.C."/>
            <person name="Han C."/>
            <person name="Rohde M."/>
            <person name="Brambilla E."/>
            <person name="Goker M."/>
            <person name="Woyke T."/>
            <person name="Bristow J."/>
            <person name="Eisen J.A."/>
            <person name="Markowitz V."/>
            <person name="Hugenholtz P."/>
            <person name="Kyrpides N.C."/>
            <person name="Klenk H.P."/>
            <person name="Land M."/>
        </authorList>
    </citation>
    <scope>NUCLEOTIDE SEQUENCE [LARGE SCALE GENOMIC DNA]</scope>
    <source>
        <strain evidence="4">ATCC 33931 / DSM 2075 / LMG 7858 / VKM B-1802 / 2st14</strain>
    </source>
</reference>
<sequence length="260" mass="28685">MRLRVTTALTLAWALLPGLALAGQDQELTERIKAALRDNPEIVLEALRQRPIQVYDIAVAGGEQKREQAWREQIAAAIKKPIAPEVGGPRAVLGRADAPVTIFEYTDFSCQACARNAAMVLDLLEAQPQRVRVFLKHSPSDEYARTAALHFEAIARQSPVKAWRFQELVFQRQAALRKAGPAALQGLLDELAVEPNALAKDLADPDLAKRIDDDMAEAERFHIKNTPSYVINGVLIEGAAPKEAVLKVMEMIEAAERKQP</sequence>
<proteinExistence type="predicted"/>
<dbReference type="SUPFAM" id="SSF52833">
    <property type="entry name" value="Thioredoxin-like"/>
    <property type="match status" value="1"/>
</dbReference>
<dbReference type="InterPro" id="IPR012336">
    <property type="entry name" value="Thioredoxin-like_fold"/>
</dbReference>
<feature type="signal peptide" evidence="1">
    <location>
        <begin position="1"/>
        <end position="22"/>
    </location>
</feature>
<dbReference type="eggNOG" id="COG1651">
    <property type="taxonomic scope" value="Bacteria"/>
</dbReference>
<evidence type="ECO:0000313" key="3">
    <source>
        <dbReference type="EMBL" id="ADK86350.1"/>
    </source>
</evidence>
<name>E1QKZ1_DESB2</name>
<dbReference type="InterPro" id="IPR036249">
    <property type="entry name" value="Thioredoxin-like_sf"/>
</dbReference>
<dbReference type="RefSeq" id="WP_013259787.1">
    <property type="nucleotide sequence ID" value="NC_014365.1"/>
</dbReference>
<evidence type="ECO:0000313" key="4">
    <source>
        <dbReference type="Proteomes" id="UP000009047"/>
    </source>
</evidence>
<feature type="chain" id="PRO_5003150465" evidence="1">
    <location>
        <begin position="23"/>
        <end position="260"/>
    </location>
</feature>
<gene>
    <name evidence="3" type="ordered locus">Deba_2997</name>
</gene>
<keyword evidence="4" id="KW-1185">Reference proteome</keyword>